<sequence length="414" mass="43161">MSADGNKTFRAVVGRLRHAILLAPGLADRDRRIGLVMLEQVNRRIWTSSGLLLTWISVDRLAGALGESGRTVQRARSELKAAGVLMVIKPGGQGRKDTAQLAFNLAWLEDVERDLRGRLAQLGYADDDPDQGDGVVTLKPAIASPHEVPGDAAVALTGPQGDSGVAPTITAAVQGDSSITLNASAPVDISAITRLPVDNTDRNVAFDGLRVTGLTVKGDRTAPERVTAVSPEPCINPGINPARAKRRTKARNGPPDAQRSFMLPIAGARTISDARTERRAQTLLDRAGRLLGDRGRGSLAVSVLQTASPDLHDGILRGLAVGDVELRHALLSALEAVQGDRSVTHSPAQAARTSAPAAEPASRLDEQRVTAAVMAAFQAAAPGIVAAAVQALRSDGECSKVSPLFSYAGASAGG</sequence>
<evidence type="ECO:0008006" key="4">
    <source>
        <dbReference type="Google" id="ProtNLM"/>
    </source>
</evidence>
<feature type="region of interest" description="Disordered" evidence="1">
    <location>
        <begin position="341"/>
        <end position="363"/>
    </location>
</feature>
<evidence type="ECO:0000313" key="2">
    <source>
        <dbReference type="EMBL" id="MBK4722723.1"/>
    </source>
</evidence>
<protein>
    <recommendedName>
        <fullName evidence="4">Helix-turn-helix domain-containing protein</fullName>
    </recommendedName>
</protein>
<evidence type="ECO:0000256" key="1">
    <source>
        <dbReference type="SAM" id="MobiDB-lite"/>
    </source>
</evidence>
<gene>
    <name evidence="2" type="ORF">JJL56_28095</name>
</gene>
<dbReference type="EMBL" id="JAEPIV010000029">
    <property type="protein sequence ID" value="MBK4722723.1"/>
    <property type="molecule type" value="Genomic_DNA"/>
</dbReference>
<keyword evidence="3" id="KW-1185">Reference proteome</keyword>
<evidence type="ECO:0000313" key="3">
    <source>
        <dbReference type="Proteomes" id="UP000654452"/>
    </source>
</evidence>
<dbReference type="Proteomes" id="UP000654452">
    <property type="component" value="Unassembled WGS sequence"/>
</dbReference>
<name>A0ABS1I7R4_9PROT</name>
<proteinExistence type="predicted"/>
<organism evidence="2 3">
    <name type="scientific">Azospirillum aestuarii</name>
    <dbReference type="NCBI Taxonomy" id="2802052"/>
    <lineage>
        <taxon>Bacteria</taxon>
        <taxon>Pseudomonadati</taxon>
        <taxon>Pseudomonadota</taxon>
        <taxon>Alphaproteobacteria</taxon>
        <taxon>Rhodospirillales</taxon>
        <taxon>Azospirillaceae</taxon>
        <taxon>Azospirillum</taxon>
    </lineage>
</organism>
<comment type="caution">
    <text evidence="2">The sequence shown here is derived from an EMBL/GenBank/DDBJ whole genome shotgun (WGS) entry which is preliminary data.</text>
</comment>
<feature type="region of interest" description="Disordered" evidence="1">
    <location>
        <begin position="237"/>
        <end position="259"/>
    </location>
</feature>
<reference evidence="2 3" key="1">
    <citation type="submission" date="2021-01" db="EMBL/GenBank/DDBJ databases">
        <title>Azospirillum sp. YIM DDC1 draft genome.</title>
        <authorList>
            <person name="Wang Y.-X."/>
        </authorList>
    </citation>
    <scope>NUCLEOTIDE SEQUENCE [LARGE SCALE GENOMIC DNA]</scope>
    <source>
        <strain evidence="2 3">YIM DDC1</strain>
    </source>
</reference>
<accession>A0ABS1I7R4</accession>
<dbReference type="RefSeq" id="WP_200487109.1">
    <property type="nucleotide sequence ID" value="NZ_JAEPIV010000029.1"/>
</dbReference>
<feature type="compositionally biased region" description="Low complexity" evidence="1">
    <location>
        <begin position="346"/>
        <end position="361"/>
    </location>
</feature>